<feature type="compositionally biased region" description="Low complexity" evidence="12">
    <location>
        <begin position="78"/>
        <end position="101"/>
    </location>
</feature>
<comment type="caution">
    <text evidence="14">The sequence shown here is derived from an EMBL/GenBank/DDBJ whole genome shotgun (WGS) entry which is preliminary data.</text>
</comment>
<protein>
    <recommendedName>
        <fullName evidence="11">RecBCD enzyme subunit RecD</fullName>
        <ecNumber evidence="11">5.6.2.3</ecNumber>
    </recommendedName>
    <alternativeName>
        <fullName evidence="11">DNA 5'-3' helicase subunit RecD</fullName>
    </alternativeName>
    <alternativeName>
        <fullName evidence="11">Exonuclease V subunit RecD</fullName>
        <shortName evidence="11">ExoV subunit RecD</shortName>
    </alternativeName>
    <alternativeName>
        <fullName evidence="11">Helicase/nuclease RecBCD subunit RecD</fullName>
    </alternativeName>
</protein>
<keyword evidence="2 11" id="KW-0547">Nucleotide-binding</keyword>
<feature type="region of interest" description="Disordered" evidence="12">
    <location>
        <begin position="76"/>
        <end position="135"/>
    </location>
</feature>
<dbReference type="Gene3D" id="3.40.50.300">
    <property type="entry name" value="P-loop containing nucleotide triphosphate hydrolases"/>
    <property type="match status" value="3"/>
</dbReference>
<evidence type="ECO:0000256" key="11">
    <source>
        <dbReference type="HAMAP-Rule" id="MF_01487"/>
    </source>
</evidence>
<dbReference type="PANTHER" id="PTHR43788:SF6">
    <property type="entry name" value="DNA HELICASE B"/>
    <property type="match status" value="1"/>
</dbReference>
<dbReference type="InterPro" id="IPR050534">
    <property type="entry name" value="Coronavir_polyprotein_1ab"/>
</dbReference>
<keyword evidence="3 11" id="KW-0227">DNA damage</keyword>
<feature type="binding site" evidence="11">
    <location>
        <begin position="249"/>
        <end position="256"/>
    </location>
    <ligand>
        <name>ATP</name>
        <dbReference type="ChEBI" id="CHEBI:30616"/>
    </ligand>
</feature>
<evidence type="ECO:0000256" key="8">
    <source>
        <dbReference type="ARBA" id="ARBA00023125"/>
    </source>
</evidence>
<evidence type="ECO:0000313" key="15">
    <source>
        <dbReference type="Proteomes" id="UP000035021"/>
    </source>
</evidence>
<keyword evidence="7 11" id="KW-0067">ATP-binding</keyword>
<dbReference type="InterPro" id="IPR027785">
    <property type="entry name" value="UvrD-like_helicase_C"/>
</dbReference>
<dbReference type="Proteomes" id="UP000035021">
    <property type="component" value="Unassembled WGS sequence"/>
</dbReference>
<evidence type="ECO:0000256" key="3">
    <source>
        <dbReference type="ARBA" id="ARBA00022763"/>
    </source>
</evidence>
<dbReference type="Pfam" id="PF13538">
    <property type="entry name" value="UvrD_C_2"/>
    <property type="match status" value="1"/>
</dbReference>
<sequence>MSIFDVQLVDTATGLLAELNSAGVLAAADIRITDRLTRMCGEPVSEYARLGAALAVRAVRLGSTCLALDRVGELVPPDGVGSNSTDGGGSNNTDGVGSNSTDGVGSNSTDGVGSNSTDGVGWNNTGGVGSDNTAERVAGAGPALTLPPASEILDALLTSPLVTGSDAGPLRPLVVRDSADGPLVYLQKYFRQEQTIREILARRAASAPTVDTEALAEAIAAVYSAPDDGTLQKLAAAVAATRWTTVLAGGPGTGKTYTVARILAVLDRLQGPGLRIGLCAPTGRAAAQLQASVEAESTLPVTAHAVTLHSLLGWRPGSNPRHGRGRTLPHDVIVVDETSMLSMTAMSRLLEAVRPDARLVFVGDPHQLASVEAGAVLADLVERADLPEHAADESLAALVQAFAAVGLDPASAAETADLADGDAARMADGVITLRRQFRFGGGISEVAAAVNAGDPDRVLELISSPEVDDVELIAPDDLDAVSEEIVDWGRRLRSAARRGDAEEALDALDAHRVLCAHREGAWGVRGWSARITDWLGTTEAEHLGWYVGQPILVTANDRQTSTFNGDTGVVIADPASPRSDTGADAVRVAFRRGGHIRLLHPTQLADVVSVHAMTIHRSQGSQFDRVTVVLPPAGSELLTRELLYTAITRAKSHVRIVGTPEVLAAAVDRRVQRASGLRSSLSDL</sequence>
<dbReference type="CDD" id="cd18809">
    <property type="entry name" value="SF1_C_RecD"/>
    <property type="match status" value="1"/>
</dbReference>
<dbReference type="CDD" id="cd17933">
    <property type="entry name" value="DEXSc_RecD-like"/>
    <property type="match status" value="1"/>
</dbReference>
<dbReference type="RefSeq" id="WP_006900572.1">
    <property type="nucleotide sequence ID" value="NZ_BAOQ01000021.1"/>
</dbReference>
<dbReference type="NCBIfam" id="TIGR01447">
    <property type="entry name" value="recD"/>
    <property type="match status" value="1"/>
</dbReference>
<comment type="catalytic activity">
    <reaction evidence="11">
        <text>ATP + H2O = ADP + phosphate + H(+)</text>
        <dbReference type="Rhea" id="RHEA:13065"/>
        <dbReference type="ChEBI" id="CHEBI:15377"/>
        <dbReference type="ChEBI" id="CHEBI:15378"/>
        <dbReference type="ChEBI" id="CHEBI:30616"/>
        <dbReference type="ChEBI" id="CHEBI:43474"/>
        <dbReference type="ChEBI" id="CHEBI:456216"/>
        <dbReference type="EC" id="5.6.2.3"/>
    </reaction>
</comment>
<gene>
    <name evidence="11 14" type="primary">recD</name>
    <name evidence="14" type="ORF">GP2_021_00560</name>
</gene>
<dbReference type="HAMAP" id="MF_01487">
    <property type="entry name" value="RecD"/>
    <property type="match status" value="1"/>
</dbReference>
<comment type="miscellaneous">
    <text evidence="11">In the RecBCD complex, RecB has a slow 3'-5' helicase, an exonuclease activity and loads RecA onto ssDNA, RecD has a fast 5'-3' helicase activity, while RecC stimulates the ATPase and processivity of the RecB helicase and contributes to recognition of the Chi site.</text>
</comment>
<feature type="compositionally biased region" description="Polar residues" evidence="12">
    <location>
        <begin position="102"/>
        <end position="123"/>
    </location>
</feature>
<evidence type="ECO:0000256" key="2">
    <source>
        <dbReference type="ARBA" id="ARBA00022741"/>
    </source>
</evidence>
<keyword evidence="9 11" id="KW-0234">DNA repair</keyword>
<comment type="subunit">
    <text evidence="11">Heterotrimer of RecB, RecC and RecD. All subunits contribute to DNA-binding.</text>
</comment>
<dbReference type="PANTHER" id="PTHR43788">
    <property type="entry name" value="DNA2/NAM7 HELICASE FAMILY MEMBER"/>
    <property type="match status" value="1"/>
</dbReference>
<reference evidence="14 15" key="1">
    <citation type="submission" date="2013-02" db="EMBL/GenBank/DDBJ databases">
        <title>Whole genome shotgun sequence of Gordonia paraffinivorans NBRC 108238.</title>
        <authorList>
            <person name="Isaki-Nakamura S."/>
            <person name="Hosoyama A."/>
            <person name="Tsuchikane K."/>
            <person name="Ando Y."/>
            <person name="Baba S."/>
            <person name="Ohji S."/>
            <person name="Hamada M."/>
            <person name="Tamura T."/>
            <person name="Yamazoe A."/>
            <person name="Yamazaki S."/>
            <person name="Fujita N."/>
        </authorList>
    </citation>
    <scope>NUCLEOTIDE SEQUENCE [LARGE SCALE GENOMIC DNA]</scope>
    <source>
        <strain evidence="14 15">NBRC 108238</strain>
    </source>
</reference>
<dbReference type="InterPro" id="IPR027417">
    <property type="entry name" value="P-loop_NTPase"/>
</dbReference>
<keyword evidence="15" id="KW-1185">Reference proteome</keyword>
<keyword evidence="8 11" id="KW-0238">DNA-binding</keyword>
<keyword evidence="4 11" id="KW-0378">Hydrolase</keyword>
<dbReference type="Gene3D" id="1.10.10.1020">
    <property type="entry name" value="RecBCD complex, subunit RecD, N-terminal domain"/>
    <property type="match status" value="1"/>
</dbReference>
<dbReference type="Pfam" id="PF13245">
    <property type="entry name" value="AAA_19"/>
    <property type="match status" value="1"/>
</dbReference>
<organism evidence="14 15">
    <name type="scientific">Gordonia paraffinivorans NBRC 108238</name>
    <dbReference type="NCBI Taxonomy" id="1223543"/>
    <lineage>
        <taxon>Bacteria</taxon>
        <taxon>Bacillati</taxon>
        <taxon>Actinomycetota</taxon>
        <taxon>Actinomycetes</taxon>
        <taxon>Mycobacteriales</taxon>
        <taxon>Gordoniaceae</taxon>
        <taxon>Gordonia</taxon>
    </lineage>
</organism>
<dbReference type="EMBL" id="BAOQ01000021">
    <property type="protein sequence ID" value="GAC84338.1"/>
    <property type="molecule type" value="Genomic_DNA"/>
</dbReference>
<evidence type="ECO:0000256" key="6">
    <source>
        <dbReference type="ARBA" id="ARBA00022839"/>
    </source>
</evidence>
<keyword evidence="10 11" id="KW-0413">Isomerase</keyword>
<name>A0ABQ0ILA0_9ACTN</name>
<comment type="similarity">
    <text evidence="11">Belongs to the RecD family.</text>
</comment>
<evidence type="ECO:0000259" key="13">
    <source>
        <dbReference type="Pfam" id="PF13538"/>
    </source>
</evidence>
<dbReference type="InterPro" id="IPR041851">
    <property type="entry name" value="RecD_N_sf"/>
</dbReference>
<dbReference type="SUPFAM" id="SSF52540">
    <property type="entry name" value="P-loop containing nucleoside triphosphate hydrolases"/>
    <property type="match status" value="2"/>
</dbReference>
<proteinExistence type="inferred from homology"/>
<evidence type="ECO:0000313" key="14">
    <source>
        <dbReference type="EMBL" id="GAC84338.1"/>
    </source>
</evidence>
<feature type="domain" description="UvrD-like helicase C-terminal" evidence="13">
    <location>
        <begin position="610"/>
        <end position="657"/>
    </location>
</feature>
<evidence type="ECO:0000256" key="7">
    <source>
        <dbReference type="ARBA" id="ARBA00022840"/>
    </source>
</evidence>
<dbReference type="EC" id="5.6.2.3" evidence="11"/>
<keyword evidence="1 11" id="KW-0540">Nuclease</keyword>
<keyword evidence="6 11" id="KW-0269">Exonuclease</keyword>
<evidence type="ECO:0000256" key="4">
    <source>
        <dbReference type="ARBA" id="ARBA00022801"/>
    </source>
</evidence>
<comment type="function">
    <text evidence="11">A helicase/nuclease that prepares dsDNA breaks (DSB) for recombinational DNA repair. Binds to DSBs and unwinds DNA via a highly rapid and processive ATP-dependent bidirectional helicase activity. Unwinds dsDNA until it encounters a Chi (crossover hotspot instigator) sequence from the 3' direction. Cuts ssDNA a few nucleotides 3' to the Chi site. The properties and activities of the enzyme are changed at Chi. The Chi-altered holoenzyme produces a long 3'-ssDNA overhang and facilitates RecA-binding to the ssDNA for homologous DNA recombination and repair. Holoenzyme degrades any linearized DNA that is unable to undergo homologous recombination. In the holoenzyme this subunit has ssDNA-dependent ATPase and 5'-3' helicase activity. When added to pre-assembled RecBC greatly stimulates nuclease activity and augments holoenzyme processivity. Negatively regulates the RecA-loading ability of RecBCD.</text>
</comment>
<evidence type="ECO:0000256" key="1">
    <source>
        <dbReference type="ARBA" id="ARBA00022722"/>
    </source>
</evidence>
<evidence type="ECO:0000256" key="5">
    <source>
        <dbReference type="ARBA" id="ARBA00022806"/>
    </source>
</evidence>
<evidence type="ECO:0000256" key="12">
    <source>
        <dbReference type="SAM" id="MobiDB-lite"/>
    </source>
</evidence>
<evidence type="ECO:0000256" key="9">
    <source>
        <dbReference type="ARBA" id="ARBA00023204"/>
    </source>
</evidence>
<accession>A0ABQ0ILA0</accession>
<evidence type="ECO:0000256" key="10">
    <source>
        <dbReference type="ARBA" id="ARBA00023235"/>
    </source>
</evidence>
<keyword evidence="5 11" id="KW-0347">Helicase</keyword>
<dbReference type="InterPro" id="IPR006344">
    <property type="entry name" value="RecD"/>
</dbReference>